<evidence type="ECO:0000256" key="2">
    <source>
        <dbReference type="ARBA" id="ARBA00022630"/>
    </source>
</evidence>
<dbReference type="EMBL" id="VYYT01000314">
    <property type="protein sequence ID" value="KAK2744054.1"/>
    <property type="molecule type" value="Genomic_DNA"/>
</dbReference>
<dbReference type="SUPFAM" id="SSF51905">
    <property type="entry name" value="FAD/NAD(P)-binding domain"/>
    <property type="match status" value="1"/>
</dbReference>
<feature type="chain" id="PRO_5042215357" evidence="6">
    <location>
        <begin position="20"/>
        <end position="440"/>
    </location>
</feature>
<dbReference type="PANTHER" id="PTHR13789:SF309">
    <property type="entry name" value="PUTATIVE (AFU_ORTHOLOGUE AFUA_6G14510)-RELATED"/>
    <property type="match status" value="1"/>
</dbReference>
<reference evidence="8" key="1">
    <citation type="submission" date="2023-02" db="EMBL/GenBank/DDBJ databases">
        <title>Colletotrichum kahawae CIFC_Que2 genome sequencing and assembly.</title>
        <authorList>
            <person name="Baroncelli R."/>
        </authorList>
    </citation>
    <scope>NUCLEOTIDE SEQUENCE</scope>
    <source>
        <strain evidence="8">CIFC_Que2</strain>
    </source>
</reference>
<gene>
    <name evidence="8" type="ORF">CKAH01_18360</name>
</gene>
<dbReference type="Gene3D" id="3.50.50.60">
    <property type="entry name" value="FAD/NAD(P)-binding domain"/>
    <property type="match status" value="1"/>
</dbReference>
<accession>A0AAE0D4N2</accession>
<name>A0AAE0D4N2_COLKA</name>
<dbReference type="Pfam" id="PF01494">
    <property type="entry name" value="FAD_binding_3"/>
    <property type="match status" value="1"/>
</dbReference>
<dbReference type="Proteomes" id="UP001281614">
    <property type="component" value="Unassembled WGS sequence"/>
</dbReference>
<keyword evidence="4" id="KW-0560">Oxidoreductase</keyword>
<keyword evidence="6" id="KW-0732">Signal</keyword>
<evidence type="ECO:0000256" key="1">
    <source>
        <dbReference type="ARBA" id="ARBA00007992"/>
    </source>
</evidence>
<dbReference type="GO" id="GO:0004497">
    <property type="term" value="F:monooxygenase activity"/>
    <property type="evidence" value="ECO:0007669"/>
    <property type="project" value="UniProtKB-KW"/>
</dbReference>
<evidence type="ECO:0000313" key="9">
    <source>
        <dbReference type="Proteomes" id="UP001281614"/>
    </source>
</evidence>
<feature type="signal peptide" evidence="6">
    <location>
        <begin position="1"/>
        <end position="19"/>
    </location>
</feature>
<dbReference type="AlphaFoldDB" id="A0AAE0D4N2"/>
<dbReference type="InterPro" id="IPR050493">
    <property type="entry name" value="FAD-dep_Monooxygenase_BioMet"/>
</dbReference>
<dbReference type="PANTHER" id="PTHR13789">
    <property type="entry name" value="MONOOXYGENASE"/>
    <property type="match status" value="1"/>
</dbReference>
<keyword evidence="3" id="KW-0274">FAD</keyword>
<evidence type="ECO:0000259" key="7">
    <source>
        <dbReference type="Pfam" id="PF01494"/>
    </source>
</evidence>
<evidence type="ECO:0000256" key="6">
    <source>
        <dbReference type="SAM" id="SignalP"/>
    </source>
</evidence>
<evidence type="ECO:0000256" key="3">
    <source>
        <dbReference type="ARBA" id="ARBA00022827"/>
    </source>
</evidence>
<keyword evidence="5 8" id="KW-0503">Monooxygenase</keyword>
<keyword evidence="2" id="KW-0285">Flavoprotein</keyword>
<dbReference type="PRINTS" id="PR00420">
    <property type="entry name" value="RNGMNOXGNASE"/>
</dbReference>
<proteinExistence type="inferred from homology"/>
<sequence length="440" mass="47909">MSSPKVLIIGCGMAGPVVACLLKQKGYTPIIFERSSTPADVGASLMICPNGLKVLNLIGPVPDRLLQNGPPVLELCDYKAAGEVLGRSDVPTEFAKRYGQPAVGVKRTLVTEWLRELAVESGVEVREGWKLEQIQEGEDSVTAFFEGGKQETGCFLVGCDGLKAATRRLLLARGGIEEGTPSFTGLTQTAGISPTPEAFRTTPGARNWYGELSHIISYPITHDKTSWGLTLPGNTEEEAAWGLFSDEKRAAEKEKMAEMLQAKDWDPVVLGMVNSAERLIKYGIYDRPELEPEQWYSGRCVMVGDAVHPTSVHLGQGANQACEDCYYLTKEIPDFHAARELSTAVLTEAFKAYATRQQPHTSLLVKGARAVGLARVAAPEFCAQRDEAVTKSMADRAGLCHGLEPGRDLRLCRSSYRDPAPPVPLFCCSTPPSPGLYHYY</sequence>
<comment type="caution">
    <text evidence="8">The sequence shown here is derived from an EMBL/GenBank/DDBJ whole genome shotgun (WGS) entry which is preliminary data.</text>
</comment>
<protein>
    <submittedName>
        <fullName evidence="8">Monooxygenase FAD-binding protein</fullName>
    </submittedName>
</protein>
<keyword evidence="9" id="KW-1185">Reference proteome</keyword>
<feature type="domain" description="FAD-binding" evidence="7">
    <location>
        <begin position="5"/>
        <end position="332"/>
    </location>
</feature>
<comment type="similarity">
    <text evidence="1">Belongs to the paxM FAD-dependent monooxygenase family.</text>
</comment>
<dbReference type="InterPro" id="IPR036188">
    <property type="entry name" value="FAD/NAD-bd_sf"/>
</dbReference>
<evidence type="ECO:0000256" key="5">
    <source>
        <dbReference type="ARBA" id="ARBA00023033"/>
    </source>
</evidence>
<organism evidence="8 9">
    <name type="scientific">Colletotrichum kahawae</name>
    <name type="common">Coffee berry disease fungus</name>
    <dbReference type="NCBI Taxonomy" id="34407"/>
    <lineage>
        <taxon>Eukaryota</taxon>
        <taxon>Fungi</taxon>
        <taxon>Dikarya</taxon>
        <taxon>Ascomycota</taxon>
        <taxon>Pezizomycotina</taxon>
        <taxon>Sordariomycetes</taxon>
        <taxon>Hypocreomycetidae</taxon>
        <taxon>Glomerellales</taxon>
        <taxon>Glomerellaceae</taxon>
        <taxon>Colletotrichum</taxon>
        <taxon>Colletotrichum gloeosporioides species complex</taxon>
    </lineage>
</organism>
<dbReference type="GO" id="GO:0071949">
    <property type="term" value="F:FAD binding"/>
    <property type="evidence" value="ECO:0007669"/>
    <property type="project" value="InterPro"/>
</dbReference>
<evidence type="ECO:0000256" key="4">
    <source>
        <dbReference type="ARBA" id="ARBA00023002"/>
    </source>
</evidence>
<evidence type="ECO:0000313" key="8">
    <source>
        <dbReference type="EMBL" id="KAK2744054.1"/>
    </source>
</evidence>
<dbReference type="InterPro" id="IPR002938">
    <property type="entry name" value="FAD-bd"/>
</dbReference>